<feature type="signal peptide" evidence="1">
    <location>
        <begin position="1"/>
        <end position="17"/>
    </location>
</feature>
<name>A0ABT8B0R0_9NEIS</name>
<protein>
    <recommendedName>
        <fullName evidence="4">DUF1311 domain-containing protein</fullName>
    </recommendedName>
</protein>
<reference evidence="2" key="2">
    <citation type="submission" date="2023-06" db="EMBL/GenBank/DDBJ databases">
        <authorList>
            <person name="Lucena T."/>
            <person name="Sun Q."/>
        </authorList>
    </citation>
    <scope>NUCLEOTIDE SEQUENCE</scope>
    <source>
        <strain evidence="2">CECT 7703</strain>
    </source>
</reference>
<keyword evidence="1" id="KW-0732">Signal</keyword>
<evidence type="ECO:0008006" key="4">
    <source>
        <dbReference type="Google" id="ProtNLM"/>
    </source>
</evidence>
<dbReference type="RefSeq" id="WP_290330933.1">
    <property type="nucleotide sequence ID" value="NZ_JAUFPU010000001.1"/>
</dbReference>
<accession>A0ABT8B0R0</accession>
<evidence type="ECO:0000313" key="2">
    <source>
        <dbReference type="EMBL" id="MDN3575251.1"/>
    </source>
</evidence>
<feature type="chain" id="PRO_5045880584" description="DUF1311 domain-containing protein" evidence="1">
    <location>
        <begin position="18"/>
        <end position="235"/>
    </location>
</feature>
<comment type="caution">
    <text evidence="2">The sequence shown here is derived from an EMBL/GenBank/DDBJ whole genome shotgun (WGS) entry which is preliminary data.</text>
</comment>
<sequence length="235" mass="25850">MRLILTILLLVALPTVASPTIQPGEYLTEGGWGTLKIKPGKNKQLTFVLDAIGANAHSCNLEGEIINGRATLEAEEEGKACVVGFKPKGDDLEVADRSEGYCRYYCGMRASFEGLYIMPAAGCTLAGVRKARKAFKQAYDKKAYADAEAHLSPLLNNCNKTLNWLEEGWIRNDLALAQYKSRNLLACRETLQALADDAAKTDAELREDYPPTDAESYLPIMRATRTNLKLCKGNQ</sequence>
<organism evidence="2 3">
    <name type="scientific">Chitinimonas viridis</name>
    <dbReference type="NCBI Taxonomy" id="664880"/>
    <lineage>
        <taxon>Bacteria</taxon>
        <taxon>Pseudomonadati</taxon>
        <taxon>Pseudomonadota</taxon>
        <taxon>Betaproteobacteria</taxon>
        <taxon>Neisseriales</taxon>
        <taxon>Chitinibacteraceae</taxon>
        <taxon>Chitinimonas</taxon>
    </lineage>
</organism>
<evidence type="ECO:0000313" key="3">
    <source>
        <dbReference type="Proteomes" id="UP001180081"/>
    </source>
</evidence>
<evidence type="ECO:0000256" key="1">
    <source>
        <dbReference type="SAM" id="SignalP"/>
    </source>
</evidence>
<keyword evidence="3" id="KW-1185">Reference proteome</keyword>
<proteinExistence type="predicted"/>
<gene>
    <name evidence="2" type="ORF">QWZ03_00490</name>
</gene>
<reference evidence="2" key="1">
    <citation type="journal article" date="2014" name="Int. J. Syst. Evol. Microbiol.">
        <title>Complete genome of a new Firmicutes species belonging to the dominant human colonic microbiota ('Ruminococcus bicirculans') reveals two chromosomes and a selective capacity to utilize plant glucans.</title>
        <authorList>
            <consortium name="NISC Comparative Sequencing Program"/>
            <person name="Wegmann U."/>
            <person name="Louis P."/>
            <person name="Goesmann A."/>
            <person name="Henrissat B."/>
            <person name="Duncan S.H."/>
            <person name="Flint H.J."/>
        </authorList>
    </citation>
    <scope>NUCLEOTIDE SEQUENCE</scope>
    <source>
        <strain evidence="2">CECT 7703</strain>
    </source>
</reference>
<dbReference type="EMBL" id="JAUFPU010000001">
    <property type="protein sequence ID" value="MDN3575251.1"/>
    <property type="molecule type" value="Genomic_DNA"/>
</dbReference>
<dbReference type="Proteomes" id="UP001180081">
    <property type="component" value="Unassembled WGS sequence"/>
</dbReference>